<proteinExistence type="inferred from homology"/>
<keyword evidence="5" id="KW-0677">Repeat</keyword>
<evidence type="ECO:0000256" key="10">
    <source>
        <dbReference type="PROSITE-ProRule" id="PRU00282"/>
    </source>
</evidence>
<keyword evidence="6" id="KW-0999">Mitochondrion inner membrane</keyword>
<evidence type="ECO:0000256" key="1">
    <source>
        <dbReference type="ARBA" id="ARBA00004448"/>
    </source>
</evidence>
<dbReference type="PANTHER" id="PTHR45667">
    <property type="entry name" value="S-ADENOSYLMETHIONINE MITOCHONDRIAL CARRIER PROTEIN"/>
    <property type="match status" value="1"/>
</dbReference>
<dbReference type="Pfam" id="PF00153">
    <property type="entry name" value="Mito_carr"/>
    <property type="match status" value="3"/>
</dbReference>
<evidence type="ECO:0000256" key="5">
    <source>
        <dbReference type="ARBA" id="ARBA00022737"/>
    </source>
</evidence>
<keyword evidence="8" id="KW-0496">Mitochondrion</keyword>
<evidence type="ECO:0000313" key="13">
    <source>
        <dbReference type="EMBL" id="KAK8765940.1"/>
    </source>
</evidence>
<dbReference type="GO" id="GO:0005743">
    <property type="term" value="C:mitochondrial inner membrane"/>
    <property type="evidence" value="ECO:0007669"/>
    <property type="project" value="UniProtKB-SubCell"/>
</dbReference>
<comment type="similarity">
    <text evidence="2 11">Belongs to the mitochondrial carrier (TC 2.A.29) family.</text>
</comment>
<dbReference type="SUPFAM" id="SSF103506">
    <property type="entry name" value="Mitochondrial carrier"/>
    <property type="match status" value="1"/>
</dbReference>
<dbReference type="FunFam" id="1.50.40.10:FF:000018">
    <property type="entry name" value="S-adenosylmethionine mitochondrial carrier protein-like"/>
    <property type="match status" value="1"/>
</dbReference>
<evidence type="ECO:0000256" key="3">
    <source>
        <dbReference type="ARBA" id="ARBA00022448"/>
    </source>
</evidence>
<dbReference type="Gene3D" id="1.50.40.10">
    <property type="entry name" value="Mitochondrial carrier domain"/>
    <property type="match status" value="2"/>
</dbReference>
<evidence type="ECO:0000256" key="8">
    <source>
        <dbReference type="ARBA" id="ARBA00023128"/>
    </source>
</evidence>
<keyword evidence="4 10" id="KW-0812">Transmembrane</keyword>
<evidence type="ECO:0000256" key="11">
    <source>
        <dbReference type="RuleBase" id="RU000488"/>
    </source>
</evidence>
<dbReference type="PROSITE" id="PS50920">
    <property type="entry name" value="SOLCAR"/>
    <property type="match status" value="3"/>
</dbReference>
<sequence length="353" mass="37735">MGSADNPSFLVSLVAGAFAGTTVDVVLFPLDTLKTRLQSQQGFMRAGGFSKIYSGIASAALGSAPTSALFFCTYEGVKQFMGPVMPGLMTPLVHSIAAACGEVAACTVRVPVEVVKQRTQANHETNSWRTFKNVMSTEGIRGFYRGYLTTVAREIPFSFIQFPLWEFLKHMFANPDSLLSWQAAVCGAISGGIAGGLTTPLDVAKTRIILAERTSHLAAGSMYAALKTVWHERGLPGLFSGVTPRVVSLSVGGFIFLGAYEQAKQLIYHFFSPPTHSAASTHLSSTANSKKYSSNDTVEQHPIPGSLPGAVVQRSSDASLPFYGRCCRQWDLGWVAMQVALPKQPLTIGGAAT</sequence>
<feature type="repeat" description="Solcar" evidence="10">
    <location>
        <begin position="89"/>
        <end position="171"/>
    </location>
</feature>
<comment type="caution">
    <text evidence="13">The sequence shown here is derived from an EMBL/GenBank/DDBJ whole genome shotgun (WGS) entry which is preliminary data.</text>
</comment>
<reference evidence="13 14" key="1">
    <citation type="journal article" date="2023" name="Arcadia Sci">
        <title>De novo assembly of a long-read Amblyomma americanum tick genome.</title>
        <authorList>
            <person name="Chou S."/>
            <person name="Poskanzer K.E."/>
            <person name="Rollins M."/>
            <person name="Thuy-Boun P.S."/>
        </authorList>
    </citation>
    <scope>NUCLEOTIDE SEQUENCE [LARGE SCALE GENOMIC DNA]</scope>
    <source>
        <strain evidence="13">F_SG_1</strain>
        <tissue evidence="13">Salivary glands</tissue>
    </source>
</reference>
<evidence type="ECO:0000256" key="4">
    <source>
        <dbReference type="ARBA" id="ARBA00022692"/>
    </source>
</evidence>
<dbReference type="InterPro" id="IPR023395">
    <property type="entry name" value="MCP_dom_sf"/>
</dbReference>
<feature type="repeat" description="Solcar" evidence="10">
    <location>
        <begin position="182"/>
        <end position="266"/>
    </location>
</feature>
<evidence type="ECO:0000256" key="7">
    <source>
        <dbReference type="ARBA" id="ARBA00022989"/>
    </source>
</evidence>
<protein>
    <submittedName>
        <fullName evidence="13">Uncharacterized protein</fullName>
    </submittedName>
</protein>
<dbReference type="InterPro" id="IPR018108">
    <property type="entry name" value="MCP_transmembrane"/>
</dbReference>
<evidence type="ECO:0000256" key="6">
    <source>
        <dbReference type="ARBA" id="ARBA00022792"/>
    </source>
</evidence>
<dbReference type="Proteomes" id="UP001321473">
    <property type="component" value="Unassembled WGS sequence"/>
</dbReference>
<dbReference type="EMBL" id="JARKHS020026857">
    <property type="protein sequence ID" value="KAK8765940.1"/>
    <property type="molecule type" value="Genomic_DNA"/>
</dbReference>
<feature type="transmembrane region" description="Helical" evidence="12">
    <location>
        <begin position="51"/>
        <end position="71"/>
    </location>
</feature>
<organism evidence="13 14">
    <name type="scientific">Amblyomma americanum</name>
    <name type="common">Lone star tick</name>
    <dbReference type="NCBI Taxonomy" id="6943"/>
    <lineage>
        <taxon>Eukaryota</taxon>
        <taxon>Metazoa</taxon>
        <taxon>Ecdysozoa</taxon>
        <taxon>Arthropoda</taxon>
        <taxon>Chelicerata</taxon>
        <taxon>Arachnida</taxon>
        <taxon>Acari</taxon>
        <taxon>Parasitiformes</taxon>
        <taxon>Ixodida</taxon>
        <taxon>Ixodoidea</taxon>
        <taxon>Ixodidae</taxon>
        <taxon>Amblyomminae</taxon>
        <taxon>Amblyomma</taxon>
    </lineage>
</organism>
<accession>A0AAQ4DU00</accession>
<feature type="repeat" description="Solcar" evidence="10">
    <location>
        <begin position="7"/>
        <end position="80"/>
    </location>
</feature>
<feature type="transmembrane region" description="Helical" evidence="12">
    <location>
        <begin position="6"/>
        <end position="30"/>
    </location>
</feature>
<dbReference type="AlphaFoldDB" id="A0AAQ4DU00"/>
<keyword evidence="9 10" id="KW-0472">Membrane</keyword>
<evidence type="ECO:0000256" key="12">
    <source>
        <dbReference type="SAM" id="Phobius"/>
    </source>
</evidence>
<evidence type="ECO:0000256" key="9">
    <source>
        <dbReference type="ARBA" id="ARBA00023136"/>
    </source>
</evidence>
<evidence type="ECO:0000313" key="14">
    <source>
        <dbReference type="Proteomes" id="UP001321473"/>
    </source>
</evidence>
<name>A0AAQ4DU00_AMBAM</name>
<gene>
    <name evidence="13" type="ORF">V5799_007288</name>
</gene>
<keyword evidence="7 12" id="KW-1133">Transmembrane helix</keyword>
<evidence type="ECO:0000256" key="2">
    <source>
        <dbReference type="ARBA" id="ARBA00006375"/>
    </source>
</evidence>
<comment type="subcellular location">
    <subcellularLocation>
        <location evidence="1">Mitochondrion inner membrane</location>
        <topology evidence="1">Multi-pass membrane protein</topology>
    </subcellularLocation>
</comment>
<keyword evidence="3 11" id="KW-0813">Transport</keyword>
<keyword evidence="14" id="KW-1185">Reference proteome</keyword>